<dbReference type="OrthoDB" id="125552at2157"/>
<dbReference type="GeneID" id="24805547"/>
<gene>
    <name evidence="1" type="ORF">MSLAZ_0833</name>
</gene>
<dbReference type="KEGG" id="mls:MSLAZ_0833"/>
<dbReference type="RefSeq" id="WP_084630338.1">
    <property type="nucleotide sequence ID" value="NZ_CP009515.1"/>
</dbReference>
<evidence type="ECO:0000313" key="1">
    <source>
        <dbReference type="EMBL" id="AKB74094.1"/>
    </source>
</evidence>
<dbReference type="AlphaFoldDB" id="A0A0E3S0E3"/>
<dbReference type="PATRIC" id="fig|1434111.4.peg.1059"/>
<reference evidence="1 2" key="1">
    <citation type="submission" date="2014-07" db="EMBL/GenBank/DDBJ databases">
        <title>Methanogenic archaea and the global carbon cycle.</title>
        <authorList>
            <person name="Henriksen J.R."/>
            <person name="Luke J."/>
            <person name="Reinhart S."/>
            <person name="Benedict M.N."/>
            <person name="Youngblut N.D."/>
            <person name="Metcalf M.E."/>
            <person name="Whitaker R.J."/>
            <person name="Metcalf W.W."/>
        </authorList>
    </citation>
    <scope>NUCLEOTIDE SEQUENCE [LARGE SCALE GENOMIC DNA]</scope>
    <source>
        <strain evidence="1 2">Z-7289</strain>
    </source>
</reference>
<sequence length="212" mass="23118">MSIKNSTKYGIFIVGGLSLIILSAFAISDSSQDSIKIPSNPSQKSINEPITISRSAALVAYTYEDLNNYSDTVIIGTVKEILPSKWNTADGKQPDKTAAELESSDIIYTDIIINVNKCLKNPLSSNEVTVRVIGGTVGNVSLTTDEEPNFKLCEKVLLYLKEDTYCDTKNVGSDHFVTTGHVQGKFTLTADGKAATPYESITQQELLRTIKE</sequence>
<evidence type="ECO:0000313" key="2">
    <source>
        <dbReference type="Proteomes" id="UP000033072"/>
    </source>
</evidence>
<protein>
    <submittedName>
        <fullName evidence="1">Uncharacterized protein</fullName>
    </submittedName>
</protein>
<keyword evidence="2" id="KW-1185">Reference proteome</keyword>
<organism evidence="1 2">
    <name type="scientific">Methanosarcina lacustris Z-7289</name>
    <dbReference type="NCBI Taxonomy" id="1434111"/>
    <lineage>
        <taxon>Archaea</taxon>
        <taxon>Methanobacteriati</taxon>
        <taxon>Methanobacteriota</taxon>
        <taxon>Stenosarchaea group</taxon>
        <taxon>Methanomicrobia</taxon>
        <taxon>Methanosarcinales</taxon>
        <taxon>Methanosarcinaceae</taxon>
        <taxon>Methanosarcina</taxon>
    </lineage>
</organism>
<proteinExistence type="predicted"/>
<accession>A0A0E3S0E3</accession>
<dbReference type="Proteomes" id="UP000033072">
    <property type="component" value="Chromosome"/>
</dbReference>
<name>A0A0E3S0E3_9EURY</name>
<dbReference type="EMBL" id="CP009515">
    <property type="protein sequence ID" value="AKB74094.1"/>
    <property type="molecule type" value="Genomic_DNA"/>
</dbReference>
<dbReference type="HOGENOM" id="CLU_091963_0_0_2"/>